<sequence length="162" mass="18483">DLLSPSSVTSRAALDGRGSEQQQPLILEPRPRRIIQTRRKTTPSVKGNRHSGTSLAEREMMLYLALFLFLPFATAAPAALEAKSDSDGFVKVVDFDSLPLNYHDEENEEELVGDKIFHKYEKIDKETDDITGDTILSEREVIEEDDDDFPERRVIEPLHWQQ</sequence>
<organism evidence="2 3">
    <name type="scientific">Chiloscyllium punctatum</name>
    <name type="common">Brownbanded bambooshark</name>
    <name type="synonym">Hemiscyllium punctatum</name>
    <dbReference type="NCBI Taxonomy" id="137246"/>
    <lineage>
        <taxon>Eukaryota</taxon>
        <taxon>Metazoa</taxon>
        <taxon>Chordata</taxon>
        <taxon>Craniata</taxon>
        <taxon>Vertebrata</taxon>
        <taxon>Chondrichthyes</taxon>
        <taxon>Elasmobranchii</taxon>
        <taxon>Galeomorphii</taxon>
        <taxon>Galeoidea</taxon>
        <taxon>Orectolobiformes</taxon>
        <taxon>Hemiscylliidae</taxon>
        <taxon>Chiloscyllium</taxon>
    </lineage>
</organism>
<dbReference type="Proteomes" id="UP000287033">
    <property type="component" value="Unassembled WGS sequence"/>
</dbReference>
<dbReference type="STRING" id="137246.A0A401RR99"/>
<accession>A0A401RR99</accession>
<evidence type="ECO:0000256" key="1">
    <source>
        <dbReference type="SAM" id="MobiDB-lite"/>
    </source>
</evidence>
<feature type="region of interest" description="Disordered" evidence="1">
    <location>
        <begin position="1"/>
        <end position="30"/>
    </location>
</feature>
<name>A0A401RR99_CHIPU</name>
<dbReference type="AlphaFoldDB" id="A0A401RR99"/>
<gene>
    <name evidence="2" type="ORF">chiPu_0018810</name>
</gene>
<reference evidence="2 3" key="1">
    <citation type="journal article" date="2018" name="Nat. Ecol. Evol.">
        <title>Shark genomes provide insights into elasmobranch evolution and the origin of vertebrates.</title>
        <authorList>
            <person name="Hara Y"/>
            <person name="Yamaguchi K"/>
            <person name="Onimaru K"/>
            <person name="Kadota M"/>
            <person name="Koyanagi M"/>
            <person name="Keeley SD"/>
            <person name="Tatsumi K"/>
            <person name="Tanaka K"/>
            <person name="Motone F"/>
            <person name="Kageyama Y"/>
            <person name="Nozu R"/>
            <person name="Adachi N"/>
            <person name="Nishimura O"/>
            <person name="Nakagawa R"/>
            <person name="Tanegashima C"/>
            <person name="Kiyatake I"/>
            <person name="Matsumoto R"/>
            <person name="Murakumo K"/>
            <person name="Nishida K"/>
            <person name="Terakita A"/>
            <person name="Kuratani S"/>
            <person name="Sato K"/>
            <person name="Hyodo S Kuraku.S."/>
        </authorList>
    </citation>
    <scope>NUCLEOTIDE SEQUENCE [LARGE SCALE GENOMIC DNA]</scope>
</reference>
<comment type="caution">
    <text evidence="2">The sequence shown here is derived from an EMBL/GenBank/DDBJ whole genome shotgun (WGS) entry which is preliminary data.</text>
</comment>
<protein>
    <submittedName>
        <fullName evidence="2">Uncharacterized protein</fullName>
    </submittedName>
</protein>
<dbReference type="EMBL" id="BEZZ01001705">
    <property type="protein sequence ID" value="GCC20220.1"/>
    <property type="molecule type" value="Genomic_DNA"/>
</dbReference>
<evidence type="ECO:0000313" key="2">
    <source>
        <dbReference type="EMBL" id="GCC20220.1"/>
    </source>
</evidence>
<dbReference type="OMA" id="VIEPLHW"/>
<feature type="compositionally biased region" description="Polar residues" evidence="1">
    <location>
        <begin position="1"/>
        <end position="10"/>
    </location>
</feature>
<evidence type="ECO:0000313" key="3">
    <source>
        <dbReference type="Proteomes" id="UP000287033"/>
    </source>
</evidence>
<keyword evidence="3" id="KW-1185">Reference proteome</keyword>
<proteinExistence type="predicted"/>
<feature type="non-terminal residue" evidence="2">
    <location>
        <position position="1"/>
    </location>
</feature>
<dbReference type="OrthoDB" id="6359792at2759"/>